<evidence type="ECO:0000256" key="1">
    <source>
        <dbReference type="SAM" id="MobiDB-lite"/>
    </source>
</evidence>
<reference evidence="2 3" key="1">
    <citation type="submission" date="2021-08" db="EMBL/GenBank/DDBJ databases">
        <title>Draft Genome Sequence of Phanerochaete sordida strain YK-624.</title>
        <authorList>
            <person name="Mori T."/>
            <person name="Dohra H."/>
            <person name="Suzuki T."/>
            <person name="Kawagishi H."/>
            <person name="Hirai H."/>
        </authorList>
    </citation>
    <scope>NUCLEOTIDE SEQUENCE [LARGE SCALE GENOMIC DNA]</scope>
    <source>
        <strain evidence="2 3">YK-624</strain>
    </source>
</reference>
<sequence>MFHSDNCKCGWEDIYLVERLDHNDDGLFPLNPEFVITRGCGRDGAPIRASYLNALAYGVASRKQKRTAALIDAFMDMITDGYAPAAGEDAEYTLLGERRPVHKCAWETPLAGVAIALVDISRYDDAGVPLGNEDRTIVDHVSARVGQIYRRVAQDMDHLLEQGPEGDYRRNVAMSPLHTLVRNFDKAPQIARDENLVDLMMRCWIATPYPHNSNLNALISLMYLDYTTPGYPANRHAFAVSKIGAANMLKHMYDNLRNPKILNRELELLIDTLGSFIKAGEPLSKLWFASNIYDELLMAMLRQKAKGNKSESLEVYAAGYDVFINMDKNYWVPVAERQIPKGSLELAVHALCEAVDAKLNDNHIATRPYSIWLVEVMHIATCKGHCPESGGDCPFPTKGQQTPGFVSVCVEQMKKLYQPTLRRLAATKGQRRFAVTWLKDMVEDFPEITQKGSAAKSSPAPGTARQTQVASGPSFQPKTLASPAPSTRPKPSLDDLD</sequence>
<dbReference type="Proteomes" id="UP000703269">
    <property type="component" value="Unassembled WGS sequence"/>
</dbReference>
<feature type="compositionally biased region" description="Polar residues" evidence="1">
    <location>
        <begin position="464"/>
        <end position="479"/>
    </location>
</feature>
<name>A0A9P3GBG9_9APHY</name>
<evidence type="ECO:0000313" key="3">
    <source>
        <dbReference type="Proteomes" id="UP000703269"/>
    </source>
</evidence>
<dbReference type="AlphaFoldDB" id="A0A9P3GBG9"/>
<protein>
    <submittedName>
        <fullName evidence="2">Uncharacterized protein</fullName>
    </submittedName>
</protein>
<organism evidence="2 3">
    <name type="scientific">Phanerochaete sordida</name>
    <dbReference type="NCBI Taxonomy" id="48140"/>
    <lineage>
        <taxon>Eukaryota</taxon>
        <taxon>Fungi</taxon>
        <taxon>Dikarya</taxon>
        <taxon>Basidiomycota</taxon>
        <taxon>Agaricomycotina</taxon>
        <taxon>Agaricomycetes</taxon>
        <taxon>Polyporales</taxon>
        <taxon>Phanerochaetaceae</taxon>
        <taxon>Phanerochaete</taxon>
    </lineage>
</organism>
<proteinExistence type="predicted"/>
<accession>A0A9P3GBG9</accession>
<gene>
    <name evidence="2" type="ORF">PsYK624_069430</name>
</gene>
<evidence type="ECO:0000313" key="2">
    <source>
        <dbReference type="EMBL" id="GJE90799.1"/>
    </source>
</evidence>
<feature type="region of interest" description="Disordered" evidence="1">
    <location>
        <begin position="449"/>
        <end position="497"/>
    </location>
</feature>
<dbReference type="EMBL" id="BPQB01000018">
    <property type="protein sequence ID" value="GJE90799.1"/>
    <property type="molecule type" value="Genomic_DNA"/>
</dbReference>
<comment type="caution">
    <text evidence="2">The sequence shown here is derived from an EMBL/GenBank/DDBJ whole genome shotgun (WGS) entry which is preliminary data.</text>
</comment>
<keyword evidence="3" id="KW-1185">Reference proteome</keyword>